<feature type="compositionally biased region" description="Low complexity" evidence="1">
    <location>
        <begin position="679"/>
        <end position="693"/>
    </location>
</feature>
<evidence type="ECO:0000259" key="2">
    <source>
        <dbReference type="PROSITE" id="PS51043"/>
    </source>
</evidence>
<keyword evidence="4" id="KW-1185">Reference proteome</keyword>
<dbReference type="Proteomes" id="UP001485043">
    <property type="component" value="Unassembled WGS sequence"/>
</dbReference>
<evidence type="ECO:0000313" key="3">
    <source>
        <dbReference type="EMBL" id="KAK9852138.1"/>
    </source>
</evidence>
<proteinExistence type="predicted"/>
<dbReference type="SMART" id="SM01127">
    <property type="entry name" value="DDHD"/>
    <property type="match status" value="1"/>
</dbReference>
<name>A0AAW1SPS8_9CHLO</name>
<protein>
    <recommendedName>
        <fullName evidence="2">DDHD domain-containing protein</fullName>
    </recommendedName>
</protein>
<sequence length="787" mass="84613">MASARQSADGSTPERPWTYQPLAPDEVRWYWATGPLSLKAWYKADILGKGSYLRFCRTDSLSLEMAYRKQADDLERAWWDEHGQLAAAKGRTLEGEERSNTWQDFMLGGDSQQGAPGRPVRGGLWETDLAKRRMQPVYFPEGNHRVLRGFWFVEQGSEWIPLKETVADELETAYKGRVWAPELRHVKSQKQGIKAARVEIQTFTGDAKGMYALFASSTEMYLCRDDSMSWLSSKWSKTPTVGAKLRRGYIGPAQGAKSSEVNIKQEQMDEAAAANPPTRLLLVVHGIGQNLSGSNIAQDAQNVRMGLYQQSHEHVSPEVSATGRIEVLPVQWRKQLNLEVDTLARLLMPPGIEALRGMLHATAVEVLLYLTPSHCHDMLTSLIASMNSTYAKFMRRYPGFKGPVSLLAHSLGSVLSYDILCNQPLHSRRAADPLLHSLPPPSIWSTPSQSQTSKRSNPCTTAVAAGVSPSAAAVPALASGAWDALGTAHSQGRTVGTNSLAAGIGGWDSSAWGLTEPAAEASALASGALPQLNFDVDQLICAGSPLGLFLALRGINPAHTAGLGTPGAKQLMPGMSQHPDGDGLPAVRRLYNLYQPYDPVAYRLEPLIFHGAEKRKAAYAAYHRGGRRIHVGMQEFGEDMGAAAAAVSSAAGKAVSSTFTLGGLLSRAKPAEAKEPDDASASGEGASDAAVEAAADKASAEADTSVWRVTDGQGADSAAAASTTGRREASGRLDFVLQSSPTENPWLSAISSHFSYWTSSDTALFVLRAVYGLDVLTGVSKPSAIKK</sequence>
<dbReference type="PANTHER" id="PTHR23509">
    <property type="entry name" value="PA-PL1 PHOSPHOLIPASE FAMILY"/>
    <property type="match status" value="1"/>
</dbReference>
<evidence type="ECO:0000256" key="1">
    <source>
        <dbReference type="SAM" id="MobiDB-lite"/>
    </source>
</evidence>
<dbReference type="InterPro" id="IPR004177">
    <property type="entry name" value="DDHD_dom"/>
</dbReference>
<feature type="region of interest" description="Disordered" evidence="1">
    <location>
        <begin position="669"/>
        <end position="694"/>
    </location>
</feature>
<organism evidence="3 4">
    <name type="scientific">Apatococcus fuscideae</name>
    <dbReference type="NCBI Taxonomy" id="2026836"/>
    <lineage>
        <taxon>Eukaryota</taxon>
        <taxon>Viridiplantae</taxon>
        <taxon>Chlorophyta</taxon>
        <taxon>core chlorophytes</taxon>
        <taxon>Trebouxiophyceae</taxon>
        <taxon>Chlorellales</taxon>
        <taxon>Chlorellaceae</taxon>
        <taxon>Apatococcus</taxon>
    </lineage>
</organism>
<comment type="caution">
    <text evidence="3">The sequence shown here is derived from an EMBL/GenBank/DDBJ whole genome shotgun (WGS) entry which is preliminary data.</text>
</comment>
<dbReference type="GO" id="GO:0005737">
    <property type="term" value="C:cytoplasm"/>
    <property type="evidence" value="ECO:0007669"/>
    <property type="project" value="TreeGrafter"/>
</dbReference>
<dbReference type="GO" id="GO:0004620">
    <property type="term" value="F:phospholipase activity"/>
    <property type="evidence" value="ECO:0007669"/>
    <property type="project" value="TreeGrafter"/>
</dbReference>
<dbReference type="Pfam" id="PF02862">
    <property type="entry name" value="DDHD"/>
    <property type="match status" value="1"/>
</dbReference>
<dbReference type="PROSITE" id="PS51043">
    <property type="entry name" value="DDHD"/>
    <property type="match status" value="1"/>
</dbReference>
<evidence type="ECO:0000313" key="4">
    <source>
        <dbReference type="Proteomes" id="UP001485043"/>
    </source>
</evidence>
<reference evidence="3 4" key="1">
    <citation type="journal article" date="2024" name="Nat. Commun.">
        <title>Phylogenomics reveals the evolutionary origins of lichenization in chlorophyte algae.</title>
        <authorList>
            <person name="Puginier C."/>
            <person name="Libourel C."/>
            <person name="Otte J."/>
            <person name="Skaloud P."/>
            <person name="Haon M."/>
            <person name="Grisel S."/>
            <person name="Petersen M."/>
            <person name="Berrin J.G."/>
            <person name="Delaux P.M."/>
            <person name="Dal Grande F."/>
            <person name="Keller J."/>
        </authorList>
    </citation>
    <scope>NUCLEOTIDE SEQUENCE [LARGE SCALE GENOMIC DNA]</scope>
    <source>
        <strain evidence="3 4">SAG 2523</strain>
    </source>
</reference>
<dbReference type="PANTHER" id="PTHR23509:SF10">
    <property type="entry name" value="LD21067P"/>
    <property type="match status" value="1"/>
</dbReference>
<dbReference type="AlphaFoldDB" id="A0AAW1SPS8"/>
<feature type="domain" description="DDHD" evidence="2">
    <location>
        <begin position="532"/>
        <end position="772"/>
    </location>
</feature>
<dbReference type="GO" id="GO:0046872">
    <property type="term" value="F:metal ion binding"/>
    <property type="evidence" value="ECO:0007669"/>
    <property type="project" value="InterPro"/>
</dbReference>
<dbReference type="EMBL" id="JALJOV010001202">
    <property type="protein sequence ID" value="KAK9852138.1"/>
    <property type="molecule type" value="Genomic_DNA"/>
</dbReference>
<accession>A0AAW1SPS8</accession>
<dbReference type="InterPro" id="IPR058055">
    <property type="entry name" value="PA-PLA1"/>
</dbReference>
<gene>
    <name evidence="3" type="ORF">WJX84_007417</name>
</gene>